<dbReference type="SUPFAM" id="SSF141086">
    <property type="entry name" value="Agglutinin HPA-like"/>
    <property type="match status" value="1"/>
</dbReference>
<accession>A0A3N4LSM9</accession>
<dbReference type="GO" id="GO:0007155">
    <property type="term" value="P:cell adhesion"/>
    <property type="evidence" value="ECO:0007669"/>
    <property type="project" value="InterPro"/>
</dbReference>
<gene>
    <name evidence="2" type="ORF">L211DRAFT_463525</name>
</gene>
<evidence type="ECO:0000313" key="3">
    <source>
        <dbReference type="Proteomes" id="UP000267821"/>
    </source>
</evidence>
<dbReference type="InterPro" id="IPR037221">
    <property type="entry name" value="H-type_lectin_dom_sf"/>
</dbReference>
<feature type="domain" description="H-type lectin" evidence="1">
    <location>
        <begin position="35"/>
        <end position="99"/>
    </location>
</feature>
<evidence type="ECO:0000259" key="1">
    <source>
        <dbReference type="Pfam" id="PF09458"/>
    </source>
</evidence>
<dbReference type="EMBL" id="ML121565">
    <property type="protein sequence ID" value="RPB20995.1"/>
    <property type="molecule type" value="Genomic_DNA"/>
</dbReference>
<keyword evidence="3" id="KW-1185">Reference proteome</keyword>
<dbReference type="InterPro" id="IPR019019">
    <property type="entry name" value="H-type_lectin_domain"/>
</dbReference>
<evidence type="ECO:0000313" key="2">
    <source>
        <dbReference type="EMBL" id="RPB20995.1"/>
    </source>
</evidence>
<sequence>MSTGQEFSLSLKVDSGTWSTENVRDGHPVGKTEGRILFSQKFTSVPTVIVSLTSADVSKEFNFRLKVFASHVNLEGFTVHANSWADTKIHSCGVSWLAIGH</sequence>
<dbReference type="InParanoid" id="A0A3N4LSM9"/>
<dbReference type="AlphaFoldDB" id="A0A3N4LSM9"/>
<dbReference type="Pfam" id="PF09458">
    <property type="entry name" value="H_lectin"/>
    <property type="match status" value="1"/>
</dbReference>
<dbReference type="Gene3D" id="2.60.40.2080">
    <property type="match status" value="1"/>
</dbReference>
<name>A0A3N4LSM9_9PEZI</name>
<dbReference type="OrthoDB" id="291007at2759"/>
<organism evidence="2 3">
    <name type="scientific">Terfezia boudieri ATCC MYA-4762</name>
    <dbReference type="NCBI Taxonomy" id="1051890"/>
    <lineage>
        <taxon>Eukaryota</taxon>
        <taxon>Fungi</taxon>
        <taxon>Dikarya</taxon>
        <taxon>Ascomycota</taxon>
        <taxon>Pezizomycotina</taxon>
        <taxon>Pezizomycetes</taxon>
        <taxon>Pezizales</taxon>
        <taxon>Pezizaceae</taxon>
        <taxon>Terfezia</taxon>
    </lineage>
</organism>
<dbReference type="STRING" id="1051890.A0A3N4LSM9"/>
<dbReference type="Proteomes" id="UP000267821">
    <property type="component" value="Unassembled WGS sequence"/>
</dbReference>
<protein>
    <recommendedName>
        <fullName evidence="1">H-type lectin domain-containing protein</fullName>
    </recommendedName>
</protein>
<proteinExistence type="predicted"/>
<dbReference type="GO" id="GO:0030246">
    <property type="term" value="F:carbohydrate binding"/>
    <property type="evidence" value="ECO:0007669"/>
    <property type="project" value="InterPro"/>
</dbReference>
<reference evidence="2 3" key="1">
    <citation type="journal article" date="2018" name="Nat. Ecol. Evol.">
        <title>Pezizomycetes genomes reveal the molecular basis of ectomycorrhizal truffle lifestyle.</title>
        <authorList>
            <person name="Murat C."/>
            <person name="Payen T."/>
            <person name="Noel B."/>
            <person name="Kuo A."/>
            <person name="Morin E."/>
            <person name="Chen J."/>
            <person name="Kohler A."/>
            <person name="Krizsan K."/>
            <person name="Balestrini R."/>
            <person name="Da Silva C."/>
            <person name="Montanini B."/>
            <person name="Hainaut M."/>
            <person name="Levati E."/>
            <person name="Barry K.W."/>
            <person name="Belfiori B."/>
            <person name="Cichocki N."/>
            <person name="Clum A."/>
            <person name="Dockter R.B."/>
            <person name="Fauchery L."/>
            <person name="Guy J."/>
            <person name="Iotti M."/>
            <person name="Le Tacon F."/>
            <person name="Lindquist E.A."/>
            <person name="Lipzen A."/>
            <person name="Malagnac F."/>
            <person name="Mello A."/>
            <person name="Molinier V."/>
            <person name="Miyauchi S."/>
            <person name="Poulain J."/>
            <person name="Riccioni C."/>
            <person name="Rubini A."/>
            <person name="Sitrit Y."/>
            <person name="Splivallo R."/>
            <person name="Traeger S."/>
            <person name="Wang M."/>
            <person name="Zifcakova L."/>
            <person name="Wipf D."/>
            <person name="Zambonelli A."/>
            <person name="Paolocci F."/>
            <person name="Nowrousian M."/>
            <person name="Ottonello S."/>
            <person name="Baldrian P."/>
            <person name="Spatafora J.W."/>
            <person name="Henrissat B."/>
            <person name="Nagy L.G."/>
            <person name="Aury J.M."/>
            <person name="Wincker P."/>
            <person name="Grigoriev I.V."/>
            <person name="Bonfante P."/>
            <person name="Martin F.M."/>
        </authorList>
    </citation>
    <scope>NUCLEOTIDE SEQUENCE [LARGE SCALE GENOMIC DNA]</scope>
    <source>
        <strain evidence="2 3">ATCC MYA-4762</strain>
    </source>
</reference>